<evidence type="ECO:0000313" key="3">
    <source>
        <dbReference type="Proteomes" id="UP001465755"/>
    </source>
</evidence>
<sequence>MQSGQEGTAVANPRSNAQASRPKRAPPNWKAMRKLFVTDLPLRTPDMLVSSLRAAFKPFGLVRVKLAGVDITKSYQQGPGLVTVSKKFPKQRKT</sequence>
<proteinExistence type="predicted"/>
<accession>A0AAW1NVP7</accession>
<name>A0AAW1NVP7_9CHLO</name>
<dbReference type="AlphaFoldDB" id="A0AAW1NVP7"/>
<dbReference type="EMBL" id="JALJOQ010000115">
    <property type="protein sequence ID" value="KAK9796630.1"/>
    <property type="molecule type" value="Genomic_DNA"/>
</dbReference>
<keyword evidence="3" id="KW-1185">Reference proteome</keyword>
<reference evidence="2 3" key="1">
    <citation type="journal article" date="2024" name="Nat. Commun.">
        <title>Phylogenomics reveals the evolutionary origins of lichenization in chlorophyte algae.</title>
        <authorList>
            <person name="Puginier C."/>
            <person name="Libourel C."/>
            <person name="Otte J."/>
            <person name="Skaloud P."/>
            <person name="Haon M."/>
            <person name="Grisel S."/>
            <person name="Petersen M."/>
            <person name="Berrin J.G."/>
            <person name="Delaux P.M."/>
            <person name="Dal Grande F."/>
            <person name="Keller J."/>
        </authorList>
    </citation>
    <scope>NUCLEOTIDE SEQUENCE [LARGE SCALE GENOMIC DNA]</scope>
    <source>
        <strain evidence="2 3">SAG 2036</strain>
    </source>
</reference>
<feature type="region of interest" description="Disordered" evidence="1">
    <location>
        <begin position="1"/>
        <end position="30"/>
    </location>
</feature>
<dbReference type="Proteomes" id="UP001465755">
    <property type="component" value="Unassembled WGS sequence"/>
</dbReference>
<evidence type="ECO:0000256" key="1">
    <source>
        <dbReference type="SAM" id="MobiDB-lite"/>
    </source>
</evidence>
<evidence type="ECO:0000313" key="2">
    <source>
        <dbReference type="EMBL" id="KAK9796630.1"/>
    </source>
</evidence>
<gene>
    <name evidence="2" type="ORF">WJX73_003879</name>
</gene>
<evidence type="ECO:0008006" key="4">
    <source>
        <dbReference type="Google" id="ProtNLM"/>
    </source>
</evidence>
<organism evidence="2 3">
    <name type="scientific">Symbiochloris irregularis</name>
    <dbReference type="NCBI Taxonomy" id="706552"/>
    <lineage>
        <taxon>Eukaryota</taxon>
        <taxon>Viridiplantae</taxon>
        <taxon>Chlorophyta</taxon>
        <taxon>core chlorophytes</taxon>
        <taxon>Trebouxiophyceae</taxon>
        <taxon>Trebouxiales</taxon>
        <taxon>Trebouxiaceae</taxon>
        <taxon>Symbiochloris</taxon>
    </lineage>
</organism>
<protein>
    <recommendedName>
        <fullName evidence="4">RRM domain-containing protein</fullName>
    </recommendedName>
</protein>
<comment type="caution">
    <text evidence="2">The sequence shown here is derived from an EMBL/GenBank/DDBJ whole genome shotgun (WGS) entry which is preliminary data.</text>
</comment>